<dbReference type="PANTHER" id="PTHR40469">
    <property type="entry name" value="SECRETED GLYCOSYL HYDROLASE"/>
    <property type="match status" value="1"/>
</dbReference>
<dbReference type="Proteomes" id="UP000219072">
    <property type="component" value="Unassembled WGS sequence"/>
</dbReference>
<evidence type="ECO:0000313" key="2">
    <source>
        <dbReference type="EMBL" id="SOD62060.1"/>
    </source>
</evidence>
<evidence type="ECO:0000259" key="1">
    <source>
        <dbReference type="Pfam" id="PF06283"/>
    </source>
</evidence>
<dbReference type="Pfam" id="PF06283">
    <property type="entry name" value="ThuA"/>
    <property type="match status" value="1"/>
</dbReference>
<sequence>MAPVRRQALVVRGGWRGHRPRESTNLFLPFLAAHGFQTLVEESLEVYEDEKLLTATDLIVQCWTGGDITAAESAGLAAAVRAGTGLAGWHGGIVDAFRDDPGYALLVGGQRVRDVPAPTDQRVTPTPDHADHPVLSGTGAFDVPSAPYWVHGDPLNDVLATVTFDADETRRRPVAVPAVWTRRWGRGRVFVSTVGHGPDELRSPPVRGLVERGLLWAARSTEPRGDTSAVRPPGPC</sequence>
<dbReference type="RefSeq" id="WP_097230533.1">
    <property type="nucleotide sequence ID" value="NZ_OCNE01000004.1"/>
</dbReference>
<accession>A0A286DTT8</accession>
<reference evidence="2 3" key="1">
    <citation type="submission" date="2017-09" db="EMBL/GenBank/DDBJ databases">
        <authorList>
            <person name="Ehlers B."/>
            <person name="Leendertz F.H."/>
        </authorList>
    </citation>
    <scope>NUCLEOTIDE SEQUENCE [LARGE SCALE GENOMIC DNA]</scope>
    <source>
        <strain evidence="2 3">CGMCC 4.7095</strain>
    </source>
</reference>
<keyword evidence="3" id="KW-1185">Reference proteome</keyword>
<name>A0A286DTT8_9ACTN</name>
<dbReference type="SUPFAM" id="SSF52317">
    <property type="entry name" value="Class I glutamine amidotransferase-like"/>
    <property type="match status" value="1"/>
</dbReference>
<dbReference type="PANTHER" id="PTHR40469:SF2">
    <property type="entry name" value="GALACTOSE-BINDING DOMAIN-LIKE SUPERFAMILY PROTEIN"/>
    <property type="match status" value="1"/>
</dbReference>
<dbReference type="EMBL" id="OCNE01000004">
    <property type="protein sequence ID" value="SOD62060.1"/>
    <property type="molecule type" value="Genomic_DNA"/>
</dbReference>
<dbReference type="InterPro" id="IPR029062">
    <property type="entry name" value="Class_I_gatase-like"/>
</dbReference>
<feature type="domain" description="ThuA-like" evidence="1">
    <location>
        <begin position="8"/>
        <end position="217"/>
    </location>
</feature>
<organism evidence="2 3">
    <name type="scientific">Streptomyces zhaozhouensis</name>
    <dbReference type="NCBI Taxonomy" id="1300267"/>
    <lineage>
        <taxon>Bacteria</taxon>
        <taxon>Bacillati</taxon>
        <taxon>Actinomycetota</taxon>
        <taxon>Actinomycetes</taxon>
        <taxon>Kitasatosporales</taxon>
        <taxon>Streptomycetaceae</taxon>
        <taxon>Streptomyces</taxon>
    </lineage>
</organism>
<protein>
    <recommendedName>
        <fullName evidence="1">ThuA-like domain-containing protein</fullName>
    </recommendedName>
</protein>
<proteinExistence type="predicted"/>
<dbReference type="AlphaFoldDB" id="A0A286DTT8"/>
<gene>
    <name evidence="2" type="ORF">SAMN06297387_104230</name>
</gene>
<dbReference type="OrthoDB" id="9785923at2"/>
<evidence type="ECO:0000313" key="3">
    <source>
        <dbReference type="Proteomes" id="UP000219072"/>
    </source>
</evidence>
<dbReference type="Gene3D" id="3.40.50.880">
    <property type="match status" value="1"/>
</dbReference>
<dbReference type="InterPro" id="IPR029010">
    <property type="entry name" value="ThuA-like"/>
</dbReference>